<protein>
    <submittedName>
        <fullName evidence="2">Predicted protein</fullName>
    </submittedName>
</protein>
<feature type="compositionally biased region" description="Basic and acidic residues" evidence="1">
    <location>
        <begin position="1"/>
        <end position="12"/>
    </location>
</feature>
<gene>
    <name evidence="2" type="ORF">PHYPADRAFT_102047</name>
</gene>
<reference evidence="2" key="1">
    <citation type="journal article" date="2008" name="Science">
        <title>The Physcomitrella genome reveals evolutionary insights into the conquest of land by plants.</title>
        <authorList>
            <person name="Rensing S."/>
            <person name="Lang D."/>
            <person name="Zimmer A."/>
            <person name="Terry A."/>
            <person name="Salamov A."/>
            <person name="Shapiro H."/>
            <person name="Nishiyama T."/>
            <person name="Perroud P.-F."/>
            <person name="Lindquist E."/>
            <person name="Kamisugi Y."/>
            <person name="Tanahashi T."/>
            <person name="Sakakibara K."/>
            <person name="Fujita T."/>
            <person name="Oishi K."/>
            <person name="Shin-I T."/>
            <person name="Kuroki Y."/>
            <person name="Toyoda A."/>
            <person name="Suzuki Y."/>
            <person name="Hashimoto A."/>
            <person name="Yamaguchi K."/>
            <person name="Sugano A."/>
            <person name="Kohara Y."/>
            <person name="Fujiyama A."/>
            <person name="Anterola A."/>
            <person name="Aoki S."/>
            <person name="Ashton N."/>
            <person name="Barbazuk W.B."/>
            <person name="Barker E."/>
            <person name="Bennetzen J."/>
            <person name="Bezanilla M."/>
            <person name="Blankenship R."/>
            <person name="Cho S.H."/>
            <person name="Dutcher S."/>
            <person name="Estelle M."/>
            <person name="Fawcett J.A."/>
            <person name="Gundlach H."/>
            <person name="Hanada K."/>
            <person name="Heyl A."/>
            <person name="Hicks K.A."/>
            <person name="Hugh J."/>
            <person name="Lohr M."/>
            <person name="Mayer K."/>
            <person name="Melkozernov A."/>
            <person name="Murata T."/>
            <person name="Nelson D."/>
            <person name="Pils B."/>
            <person name="Prigge M."/>
            <person name="Reiss B."/>
            <person name="Renner T."/>
            <person name="Rombauts S."/>
            <person name="Rushton P."/>
            <person name="Sanderfoot A."/>
            <person name="Schween G."/>
            <person name="Shiu S.-H."/>
            <person name="Stueber K."/>
            <person name="Theodoulou F.L."/>
            <person name="Tu H."/>
            <person name="Van de Peer Y."/>
            <person name="Verrier P.J."/>
            <person name="Waters E."/>
            <person name="Wood A."/>
            <person name="Yang L."/>
            <person name="Cove D."/>
            <person name="Cuming A."/>
            <person name="Hasebe M."/>
            <person name="Lucas S."/>
            <person name="Mishler D.B."/>
            <person name="Reski R."/>
            <person name="Grigoriev I."/>
            <person name="Quatrano R.S."/>
            <person name="Boore J.L."/>
        </authorList>
    </citation>
    <scope>NUCLEOTIDE SEQUENCE [LARGE SCALE GENOMIC DNA]</scope>
</reference>
<evidence type="ECO:0000256" key="1">
    <source>
        <dbReference type="SAM" id="MobiDB-lite"/>
    </source>
</evidence>
<dbReference type="AlphaFoldDB" id="A9U4P1"/>
<proteinExistence type="predicted"/>
<name>A9U4P1_PHYPA</name>
<dbReference type="EMBL" id="DS545396">
    <property type="protein sequence ID" value="EDQ49365.1"/>
    <property type="molecule type" value="Genomic_DNA"/>
</dbReference>
<organism>
    <name type="scientific">Physcomitrium patens</name>
    <name type="common">Spreading-leaved earth moss</name>
    <name type="synonym">Physcomitrella patens</name>
    <dbReference type="NCBI Taxonomy" id="3218"/>
    <lineage>
        <taxon>Eukaryota</taxon>
        <taxon>Viridiplantae</taxon>
        <taxon>Streptophyta</taxon>
        <taxon>Embryophyta</taxon>
        <taxon>Bryophyta</taxon>
        <taxon>Bryophytina</taxon>
        <taxon>Bryopsida</taxon>
        <taxon>Funariidae</taxon>
        <taxon>Funariales</taxon>
        <taxon>Funariaceae</taxon>
        <taxon>Physcomitrium</taxon>
    </lineage>
</organism>
<feature type="compositionally biased region" description="Acidic residues" evidence="1">
    <location>
        <begin position="13"/>
        <end position="26"/>
    </location>
</feature>
<evidence type="ECO:0000313" key="2">
    <source>
        <dbReference type="EMBL" id="EDQ49365.1"/>
    </source>
</evidence>
<sequence>MKPTEGERKNQGEEDEVGDAGSVETDEEASVIINDLRVQRLDAFRRAITDEEVVAKGERFKVKPAAGLKKPRLSGGKRQRRAFFRRRWPEKLILSCPQASIVKAVRGFRRLLIIIPLGSIEGVEADRCFVHGWVSSEKIIEARPKSCGV</sequence>
<accession>A9U4P1</accession>
<feature type="region of interest" description="Disordered" evidence="1">
    <location>
        <begin position="1"/>
        <end position="26"/>
    </location>
</feature>